<protein>
    <submittedName>
        <fullName evidence="3">PASTA domain protein</fullName>
    </submittedName>
</protein>
<evidence type="ECO:0000313" key="3">
    <source>
        <dbReference type="EMBL" id="ALO14359.1"/>
    </source>
</evidence>
<accession>A0A0S2HWB4</accession>
<keyword evidence="1" id="KW-0812">Transmembrane</keyword>
<reference evidence="3 4" key="1">
    <citation type="submission" date="2015-11" db="EMBL/GenBank/DDBJ databases">
        <title>Description and complete genome sequence of a novel strain predominating in hypersaline microbial mats and representing a new family of the Bacteriodetes phylum.</title>
        <authorList>
            <person name="Spring S."/>
            <person name="Bunk B."/>
            <person name="Sproer C."/>
            <person name="Klenk H.-P."/>
        </authorList>
    </citation>
    <scope>NUCLEOTIDE SEQUENCE [LARGE SCALE GENOMIC DNA]</scope>
    <source>
        <strain evidence="3 4">L21-Spi-D4</strain>
    </source>
</reference>
<dbReference type="AlphaFoldDB" id="A0A0S2HWB4"/>
<sequence>MKLGRFLKSKTFGKHLLIAVVSLIIFVWLVFFGLKLYTHHGQALLVPDFTGLNKQEAAELADDKDLEIEIADSVFIDGRRKGTVVDQNPRPDFKVKKNRTIFLTINAFNQAKVPVPNTVGVSYRQAKVSLQSAGLKVGKLIYRPDPMKNYIIEQRINGSIIKPGTMVAKNSEIDLVLGKGYGSQYENVPDLIGLSSKEAFQTINDRFLNVGGVLYDESVLTYSDSLNARVYNQKPGEGRRIKLGSYVDIWLTVKENKFKTDSLHAE</sequence>
<dbReference type="OrthoDB" id="9803895at2"/>
<feature type="domain" description="PASTA" evidence="2">
    <location>
        <begin position="109"/>
        <end position="179"/>
    </location>
</feature>
<organism evidence="3 4">
    <name type="scientific">Salinivirga cyanobacteriivorans</name>
    <dbReference type="NCBI Taxonomy" id="1307839"/>
    <lineage>
        <taxon>Bacteria</taxon>
        <taxon>Pseudomonadati</taxon>
        <taxon>Bacteroidota</taxon>
        <taxon>Bacteroidia</taxon>
        <taxon>Bacteroidales</taxon>
        <taxon>Salinivirgaceae</taxon>
        <taxon>Salinivirga</taxon>
    </lineage>
</organism>
<dbReference type="PROSITE" id="PS51178">
    <property type="entry name" value="PASTA"/>
    <property type="match status" value="2"/>
</dbReference>
<evidence type="ECO:0000256" key="1">
    <source>
        <dbReference type="SAM" id="Phobius"/>
    </source>
</evidence>
<proteinExistence type="predicted"/>
<dbReference type="CDD" id="cd06577">
    <property type="entry name" value="PASTA_pknB"/>
    <property type="match status" value="3"/>
</dbReference>
<keyword evidence="4" id="KW-1185">Reference proteome</keyword>
<feature type="transmembrane region" description="Helical" evidence="1">
    <location>
        <begin position="12"/>
        <end position="34"/>
    </location>
</feature>
<keyword evidence="1" id="KW-1133">Transmembrane helix</keyword>
<dbReference type="STRING" id="1307839.L21SP5_00687"/>
<gene>
    <name evidence="3" type="ORF">L21SP5_00687</name>
</gene>
<dbReference type="Gene3D" id="3.30.10.20">
    <property type="match status" value="3"/>
</dbReference>
<dbReference type="RefSeq" id="WP_057951913.1">
    <property type="nucleotide sequence ID" value="NZ_CP013118.1"/>
</dbReference>
<feature type="domain" description="PASTA" evidence="2">
    <location>
        <begin position="41"/>
        <end position="107"/>
    </location>
</feature>
<keyword evidence="1" id="KW-0472">Membrane</keyword>
<dbReference type="Proteomes" id="UP000064893">
    <property type="component" value="Chromosome"/>
</dbReference>
<dbReference type="Pfam" id="PF03793">
    <property type="entry name" value="PASTA"/>
    <property type="match status" value="3"/>
</dbReference>
<dbReference type="SUPFAM" id="SSF54184">
    <property type="entry name" value="Penicillin-binding protein 2x (pbp-2x), c-terminal domain"/>
    <property type="match status" value="1"/>
</dbReference>
<dbReference type="InterPro" id="IPR005543">
    <property type="entry name" value="PASTA_dom"/>
</dbReference>
<dbReference type="EMBL" id="CP013118">
    <property type="protein sequence ID" value="ALO14359.1"/>
    <property type="molecule type" value="Genomic_DNA"/>
</dbReference>
<evidence type="ECO:0000259" key="2">
    <source>
        <dbReference type="PROSITE" id="PS51178"/>
    </source>
</evidence>
<dbReference type="KEGG" id="blq:L21SP5_00687"/>
<evidence type="ECO:0000313" key="4">
    <source>
        <dbReference type="Proteomes" id="UP000064893"/>
    </source>
</evidence>
<name>A0A0S2HWB4_9BACT</name>
<dbReference type="SMART" id="SM00740">
    <property type="entry name" value="PASTA"/>
    <property type="match status" value="3"/>
</dbReference>